<evidence type="ECO:0000313" key="9">
    <source>
        <dbReference type="Proteomes" id="UP000664218"/>
    </source>
</evidence>
<dbReference type="GO" id="GO:0000287">
    <property type="term" value="F:magnesium ion binding"/>
    <property type="evidence" value="ECO:0007669"/>
    <property type="project" value="UniProtKB-UniRule"/>
</dbReference>
<evidence type="ECO:0000256" key="6">
    <source>
        <dbReference type="ARBA" id="ARBA00023141"/>
    </source>
</evidence>
<accession>A0A939H5J7</accession>
<keyword evidence="7" id="KW-0460">Magnesium</keyword>
<comment type="function">
    <text evidence="7">Catalyzes the specific phosphorylation of the 3-hydroxyl group of shikimic acid using ATP as a cosubstrate.</text>
</comment>
<dbReference type="PANTHER" id="PTHR21087:SF16">
    <property type="entry name" value="SHIKIMATE KINASE 1, CHLOROPLASTIC"/>
    <property type="match status" value="1"/>
</dbReference>
<dbReference type="AlphaFoldDB" id="A0A939H5J7"/>
<keyword evidence="4 7" id="KW-0418">Kinase</keyword>
<feature type="binding site" evidence="7">
    <location>
        <position position="79"/>
    </location>
    <ligand>
        <name>substrate</name>
    </ligand>
</feature>
<evidence type="ECO:0000256" key="4">
    <source>
        <dbReference type="ARBA" id="ARBA00022777"/>
    </source>
</evidence>
<keyword evidence="7" id="KW-0963">Cytoplasm</keyword>
<dbReference type="Gene3D" id="3.40.50.300">
    <property type="entry name" value="P-loop containing nucleotide triphosphate hydrolases"/>
    <property type="match status" value="1"/>
</dbReference>
<comment type="caution">
    <text evidence="7">Lacks conserved residue(s) required for the propagation of feature annotation.</text>
</comment>
<gene>
    <name evidence="7" type="primary">aroK</name>
    <name evidence="8" type="ORF">J3A84_00615</name>
</gene>
<feature type="binding site" evidence="7">
    <location>
        <position position="117"/>
    </location>
    <ligand>
        <name>ATP</name>
        <dbReference type="ChEBI" id="CHEBI:30616"/>
    </ligand>
</feature>
<keyword evidence="2 7" id="KW-0808">Transferase</keyword>
<feature type="binding site" evidence="7">
    <location>
        <begin position="11"/>
        <end position="16"/>
    </location>
    <ligand>
        <name>ATP</name>
        <dbReference type="ChEBI" id="CHEBI:30616"/>
    </ligand>
</feature>
<keyword evidence="7" id="KW-0479">Metal-binding</keyword>
<dbReference type="Proteomes" id="UP000664218">
    <property type="component" value="Unassembled WGS sequence"/>
</dbReference>
<feature type="binding site" evidence="7">
    <location>
        <position position="15"/>
    </location>
    <ligand>
        <name>Mg(2+)</name>
        <dbReference type="ChEBI" id="CHEBI:18420"/>
    </ligand>
</feature>
<dbReference type="EC" id="2.7.1.71" evidence="7"/>
<keyword evidence="9" id="KW-1185">Reference proteome</keyword>
<evidence type="ECO:0000256" key="1">
    <source>
        <dbReference type="ARBA" id="ARBA00022605"/>
    </source>
</evidence>
<dbReference type="EMBL" id="JAFNJU010000001">
    <property type="protein sequence ID" value="MBO1263541.1"/>
    <property type="molecule type" value="Genomic_DNA"/>
</dbReference>
<dbReference type="Pfam" id="PF01202">
    <property type="entry name" value="SKI"/>
    <property type="match status" value="1"/>
</dbReference>
<reference evidence="8" key="1">
    <citation type="submission" date="2021-03" db="EMBL/GenBank/DDBJ databases">
        <title>Proteiniclasticum marinus sp. nov., isolated from tidal flat sediment.</title>
        <authorList>
            <person name="Namirimu T."/>
            <person name="Yang J.-A."/>
            <person name="Yang S.-H."/>
            <person name="Kim Y.-J."/>
            <person name="Kwon K.K."/>
        </authorList>
    </citation>
    <scope>NUCLEOTIDE SEQUENCE</scope>
    <source>
        <strain evidence="8">SCR006</strain>
    </source>
</reference>
<keyword evidence="5 7" id="KW-0067">ATP-binding</keyword>
<dbReference type="InterPro" id="IPR031322">
    <property type="entry name" value="Shikimate/glucono_kinase"/>
</dbReference>
<dbReference type="GO" id="GO:0005829">
    <property type="term" value="C:cytosol"/>
    <property type="evidence" value="ECO:0007669"/>
    <property type="project" value="TreeGrafter"/>
</dbReference>
<dbReference type="GO" id="GO:0004765">
    <property type="term" value="F:shikimate kinase activity"/>
    <property type="evidence" value="ECO:0007669"/>
    <property type="project" value="UniProtKB-UniRule"/>
</dbReference>
<feature type="binding site" evidence="7">
    <location>
        <position position="33"/>
    </location>
    <ligand>
        <name>substrate</name>
    </ligand>
</feature>
<dbReference type="GO" id="GO:0009423">
    <property type="term" value="P:chorismate biosynthetic process"/>
    <property type="evidence" value="ECO:0007669"/>
    <property type="project" value="UniProtKB-UniRule"/>
</dbReference>
<keyword evidence="1 7" id="KW-0028">Amino-acid biosynthesis</keyword>
<comment type="subcellular location">
    <subcellularLocation>
        <location evidence="7">Cytoplasm</location>
    </subcellularLocation>
</comment>
<dbReference type="InterPro" id="IPR000623">
    <property type="entry name" value="Shikimate_kinase/TSH1"/>
</dbReference>
<dbReference type="HAMAP" id="MF_00109">
    <property type="entry name" value="Shikimate_kinase"/>
    <property type="match status" value="1"/>
</dbReference>
<protein>
    <recommendedName>
        <fullName evidence="7">Shikimate kinase</fullName>
        <shortName evidence="7">SK</shortName>
        <ecNumber evidence="7">2.7.1.71</ecNumber>
    </recommendedName>
</protein>
<dbReference type="CDD" id="cd00464">
    <property type="entry name" value="SK"/>
    <property type="match status" value="1"/>
</dbReference>
<feature type="binding site" evidence="7">
    <location>
        <position position="57"/>
    </location>
    <ligand>
        <name>substrate</name>
    </ligand>
</feature>
<evidence type="ECO:0000313" key="8">
    <source>
        <dbReference type="EMBL" id="MBO1263541.1"/>
    </source>
</evidence>
<keyword evidence="3 7" id="KW-0547">Nucleotide-binding</keyword>
<proteinExistence type="inferred from homology"/>
<dbReference type="PANTHER" id="PTHR21087">
    <property type="entry name" value="SHIKIMATE KINASE"/>
    <property type="match status" value="1"/>
</dbReference>
<comment type="cofactor">
    <cofactor evidence="7">
        <name>Mg(2+)</name>
        <dbReference type="ChEBI" id="CHEBI:18420"/>
    </cofactor>
    <text evidence="7">Binds 1 Mg(2+) ion per subunit.</text>
</comment>
<feature type="binding site" evidence="7">
    <location>
        <position position="133"/>
    </location>
    <ligand>
        <name>substrate</name>
    </ligand>
</feature>
<comment type="subunit">
    <text evidence="7">Monomer.</text>
</comment>
<evidence type="ECO:0000256" key="2">
    <source>
        <dbReference type="ARBA" id="ARBA00022679"/>
    </source>
</evidence>
<organism evidence="8 9">
    <name type="scientific">Proteiniclasticum aestuarii</name>
    <dbReference type="NCBI Taxonomy" id="2817862"/>
    <lineage>
        <taxon>Bacteria</taxon>
        <taxon>Bacillati</taxon>
        <taxon>Bacillota</taxon>
        <taxon>Clostridia</taxon>
        <taxon>Eubacteriales</taxon>
        <taxon>Clostridiaceae</taxon>
        <taxon>Proteiniclasticum</taxon>
    </lineage>
</organism>
<dbReference type="RefSeq" id="WP_207598060.1">
    <property type="nucleotide sequence ID" value="NZ_JAFNJU010000001.1"/>
</dbReference>
<comment type="caution">
    <text evidence="8">The sequence shown here is derived from an EMBL/GenBank/DDBJ whole genome shotgun (WGS) entry which is preliminary data.</text>
</comment>
<keyword evidence="6 7" id="KW-0057">Aromatic amino acid biosynthesis</keyword>
<comment type="catalytic activity">
    <reaction evidence="7">
        <text>shikimate + ATP = 3-phosphoshikimate + ADP + H(+)</text>
        <dbReference type="Rhea" id="RHEA:13121"/>
        <dbReference type="ChEBI" id="CHEBI:15378"/>
        <dbReference type="ChEBI" id="CHEBI:30616"/>
        <dbReference type="ChEBI" id="CHEBI:36208"/>
        <dbReference type="ChEBI" id="CHEBI:145989"/>
        <dbReference type="ChEBI" id="CHEBI:456216"/>
        <dbReference type="EC" id="2.7.1.71"/>
    </reaction>
</comment>
<sequence>MKNIFIIGMPGSGKSTLGRSVAEALHMDFLDTDMKISENEGLTPEEIIMIHGEEKLRAIEHALLLCLLEKENLFISTGGGFPVHHDNMTIMKERAITLYIKYPAEVLWERLEKDRVRPLSNSLPSLTQLLEERSEVYEKADITVIGEEEAGANLRNVIRAIKDYLGDETHGAHGTR</sequence>
<comment type="similarity">
    <text evidence="7">Belongs to the shikimate kinase family.</text>
</comment>
<dbReference type="PRINTS" id="PR01100">
    <property type="entry name" value="SHIKIMTKNASE"/>
</dbReference>
<evidence type="ECO:0000256" key="7">
    <source>
        <dbReference type="HAMAP-Rule" id="MF_00109"/>
    </source>
</evidence>
<dbReference type="GO" id="GO:0008652">
    <property type="term" value="P:amino acid biosynthetic process"/>
    <property type="evidence" value="ECO:0007669"/>
    <property type="project" value="UniProtKB-KW"/>
</dbReference>
<dbReference type="GO" id="GO:0005524">
    <property type="term" value="F:ATP binding"/>
    <property type="evidence" value="ECO:0007669"/>
    <property type="project" value="UniProtKB-UniRule"/>
</dbReference>
<name>A0A939H5J7_9CLOT</name>
<dbReference type="InterPro" id="IPR027417">
    <property type="entry name" value="P-loop_NTPase"/>
</dbReference>
<evidence type="ECO:0000256" key="5">
    <source>
        <dbReference type="ARBA" id="ARBA00022840"/>
    </source>
</evidence>
<comment type="pathway">
    <text evidence="7">Metabolic intermediate biosynthesis; chorismate biosynthesis; chorismate from D-erythrose 4-phosphate and phosphoenolpyruvate: step 5/7.</text>
</comment>
<dbReference type="GO" id="GO:0009073">
    <property type="term" value="P:aromatic amino acid family biosynthetic process"/>
    <property type="evidence" value="ECO:0007669"/>
    <property type="project" value="UniProtKB-KW"/>
</dbReference>
<evidence type="ECO:0000256" key="3">
    <source>
        <dbReference type="ARBA" id="ARBA00022741"/>
    </source>
</evidence>
<dbReference type="SUPFAM" id="SSF52540">
    <property type="entry name" value="P-loop containing nucleoside triphosphate hydrolases"/>
    <property type="match status" value="1"/>
</dbReference>